<dbReference type="InterPro" id="IPR017871">
    <property type="entry name" value="ABC_transporter-like_CS"/>
</dbReference>
<dbReference type="InterPro" id="IPR003593">
    <property type="entry name" value="AAA+_ATPase"/>
</dbReference>
<keyword evidence="1" id="KW-0677">Repeat</keyword>
<feature type="domain" description="ABC transporter" evidence="4">
    <location>
        <begin position="325"/>
        <end position="536"/>
    </location>
</feature>
<dbReference type="CDD" id="cd03221">
    <property type="entry name" value="ABCF_EF-3"/>
    <property type="match status" value="2"/>
</dbReference>
<dbReference type="OrthoDB" id="9808609at2"/>
<dbReference type="InterPro" id="IPR032781">
    <property type="entry name" value="ABC_tran_Xtn"/>
</dbReference>
<dbReference type="InterPro" id="IPR027417">
    <property type="entry name" value="P-loop_NTPase"/>
</dbReference>
<keyword evidence="3 5" id="KW-0067">ATP-binding</keyword>
<dbReference type="FunFam" id="3.40.50.300:FF:000011">
    <property type="entry name" value="Putative ABC transporter ATP-binding component"/>
    <property type="match status" value="1"/>
</dbReference>
<dbReference type="InterPro" id="IPR050611">
    <property type="entry name" value="ABCF"/>
</dbReference>
<reference evidence="5 6" key="1">
    <citation type="journal article" date="2018" name="Syst. Appl. Microbiol.">
        <title>Abditibacterium utsteinense sp. nov., the first cultivated member of candidate phylum FBP, isolated from ice-free Antarctic soil samples.</title>
        <authorList>
            <person name="Tahon G."/>
            <person name="Tytgat B."/>
            <person name="Lebbe L."/>
            <person name="Carlier A."/>
            <person name="Willems A."/>
        </authorList>
    </citation>
    <scope>NUCLEOTIDE SEQUENCE [LARGE SCALE GENOMIC DNA]</scope>
    <source>
        <strain evidence="5 6">LMG 29911</strain>
    </source>
</reference>
<dbReference type="GO" id="GO:0005524">
    <property type="term" value="F:ATP binding"/>
    <property type="evidence" value="ECO:0007669"/>
    <property type="project" value="UniProtKB-KW"/>
</dbReference>
<dbReference type="Pfam" id="PF00005">
    <property type="entry name" value="ABC_tran"/>
    <property type="match status" value="2"/>
</dbReference>
<dbReference type="Gene3D" id="3.40.50.300">
    <property type="entry name" value="P-loop containing nucleotide triphosphate hydrolases"/>
    <property type="match status" value="2"/>
</dbReference>
<name>A0A2S8SVB5_9BACT</name>
<accession>A0A2S8SVB5</accession>
<dbReference type="EMBL" id="NIGF01000004">
    <property type="protein sequence ID" value="PQV64721.1"/>
    <property type="molecule type" value="Genomic_DNA"/>
</dbReference>
<keyword evidence="6" id="KW-1185">Reference proteome</keyword>
<dbReference type="AlphaFoldDB" id="A0A2S8SVB5"/>
<dbReference type="PROSITE" id="PS00211">
    <property type="entry name" value="ABC_TRANSPORTER_1"/>
    <property type="match status" value="2"/>
</dbReference>
<dbReference type="InterPro" id="IPR003439">
    <property type="entry name" value="ABC_transporter-like_ATP-bd"/>
</dbReference>
<dbReference type="Pfam" id="PF12848">
    <property type="entry name" value="ABC_tran_Xtn"/>
    <property type="match status" value="1"/>
</dbReference>
<dbReference type="PANTHER" id="PTHR19211">
    <property type="entry name" value="ATP-BINDING TRANSPORT PROTEIN-RELATED"/>
    <property type="match status" value="1"/>
</dbReference>
<gene>
    <name evidence="5" type="ORF">B1R32_104220</name>
</gene>
<dbReference type="RefSeq" id="WP_105483086.1">
    <property type="nucleotide sequence ID" value="NZ_NIGF01000004.1"/>
</dbReference>
<evidence type="ECO:0000256" key="2">
    <source>
        <dbReference type="ARBA" id="ARBA00022741"/>
    </source>
</evidence>
<sequence length="536" mass="59058">MLSIDHIYKQYGAQIVYEDASLFIGPGDRIGLVGANGTGKTTLFRMITGEETPDSGKIRFDPHVSSGMLSQESQCRLGITVREEMQAAFPEADDAQNKIENLAAKLEFAGGHEQKEALRQLSQAQIDLEMQGTDTMEQRIGRVLHGLGFPTEALDRLTDTFSGGWQMRIAMAKLLLREPDVLLLDEPTNHLDAKAVKWLQGYIAEYPGAVFVISHEPKFLDEVCYTIVELEGGKLSEYTGNFSQYQHQKEENAKAQSSAYDRQQKEIERAQGFIDRFGAKASKASAAKSREKAIERMDKIEAPQANVRGISLQFPEAPQSSAEPIRLREASKSYGEKEVLKKIDMRLKRGDRLALMGPNGAGKSTLLKILAGYETADTGEREEGRGVVIGYFAQHQAEALEPNRSVLDETLHDLIQRPEPLARNLLGRLLIRGEAVYKPINVLSGGERSRVALAKFLLRPANLLLLDEPTNHLDASSREVLIEALKGFKGTIVLASHDTPFVRAVATESYTLDDGVLSEVRTALVSPSGGKGKKGK</sequence>
<organism evidence="5 6">
    <name type="scientific">Abditibacterium utsteinense</name>
    <dbReference type="NCBI Taxonomy" id="1960156"/>
    <lineage>
        <taxon>Bacteria</taxon>
        <taxon>Pseudomonadati</taxon>
        <taxon>Abditibacteriota</taxon>
        <taxon>Abditibacteriia</taxon>
        <taxon>Abditibacteriales</taxon>
        <taxon>Abditibacteriaceae</taxon>
        <taxon>Abditibacterium</taxon>
    </lineage>
</organism>
<dbReference type="SUPFAM" id="SSF52540">
    <property type="entry name" value="P-loop containing nucleoside triphosphate hydrolases"/>
    <property type="match status" value="2"/>
</dbReference>
<keyword evidence="2" id="KW-0547">Nucleotide-binding</keyword>
<evidence type="ECO:0000256" key="3">
    <source>
        <dbReference type="ARBA" id="ARBA00022840"/>
    </source>
</evidence>
<evidence type="ECO:0000259" key="4">
    <source>
        <dbReference type="PROSITE" id="PS50893"/>
    </source>
</evidence>
<dbReference type="SMART" id="SM00382">
    <property type="entry name" value="AAA"/>
    <property type="match status" value="2"/>
</dbReference>
<dbReference type="PROSITE" id="PS50893">
    <property type="entry name" value="ABC_TRANSPORTER_2"/>
    <property type="match status" value="2"/>
</dbReference>
<feature type="domain" description="ABC transporter" evidence="4">
    <location>
        <begin position="2"/>
        <end position="257"/>
    </location>
</feature>
<dbReference type="GO" id="GO:0016887">
    <property type="term" value="F:ATP hydrolysis activity"/>
    <property type="evidence" value="ECO:0007669"/>
    <property type="project" value="InterPro"/>
</dbReference>
<protein>
    <submittedName>
        <fullName evidence="5">ATP-binding cassette, subfamily F, member 3</fullName>
    </submittedName>
</protein>
<evidence type="ECO:0000313" key="5">
    <source>
        <dbReference type="EMBL" id="PQV64721.1"/>
    </source>
</evidence>
<evidence type="ECO:0000313" key="6">
    <source>
        <dbReference type="Proteomes" id="UP000237684"/>
    </source>
</evidence>
<dbReference type="InParanoid" id="A0A2S8SVB5"/>
<dbReference type="FunCoup" id="A0A2S8SVB5">
    <property type="interactions" value="380"/>
</dbReference>
<dbReference type="PANTHER" id="PTHR19211:SF95">
    <property type="entry name" value="ABC TRANSPORTER F FAMILY MEMBER 2"/>
    <property type="match status" value="1"/>
</dbReference>
<comment type="caution">
    <text evidence="5">The sequence shown here is derived from an EMBL/GenBank/DDBJ whole genome shotgun (WGS) entry which is preliminary data.</text>
</comment>
<proteinExistence type="predicted"/>
<dbReference type="Proteomes" id="UP000237684">
    <property type="component" value="Unassembled WGS sequence"/>
</dbReference>
<evidence type="ECO:0000256" key="1">
    <source>
        <dbReference type="ARBA" id="ARBA00022737"/>
    </source>
</evidence>